<dbReference type="EMBL" id="KX009062">
    <property type="protein sequence ID" value="ARO45123.1"/>
    <property type="molecule type" value="Genomic_DNA"/>
</dbReference>
<accession>A0A2P0QHN5</accession>
<sequence>MTASTNARITAYKGDAYEFPDEDLLEYSVEQLQALICKKKPLATYQIDGLGGIDHVLVDHAQDLIEQARDLLLDKGVSFNQDEIEYLEFLTWPCT</sequence>
<protein>
    <submittedName>
        <fullName evidence="2">Uncharacterized protein</fullName>
    </submittedName>
</protein>
<evidence type="ECO:0000313" key="1">
    <source>
        <dbReference type="EMBL" id="ARO44927.1"/>
    </source>
</evidence>
<evidence type="ECO:0000313" key="2">
    <source>
        <dbReference type="EMBL" id="ARO45030.1"/>
    </source>
</evidence>
<organism evidence="2">
    <name type="scientific">Pseudomonas syringae pv. actinidiae</name>
    <dbReference type="NCBI Taxonomy" id="103796"/>
    <lineage>
        <taxon>Bacteria</taxon>
        <taxon>Pseudomonadati</taxon>
        <taxon>Pseudomonadota</taxon>
        <taxon>Gammaproteobacteria</taxon>
        <taxon>Pseudomonadales</taxon>
        <taxon>Pseudomonadaceae</taxon>
        <taxon>Pseudomonas</taxon>
        <taxon>Pseudomonas syringae</taxon>
    </lineage>
</organism>
<keyword evidence="2" id="KW-0614">Plasmid</keyword>
<proteinExistence type="predicted"/>
<evidence type="ECO:0000313" key="3">
    <source>
        <dbReference type="EMBL" id="ARO45123.1"/>
    </source>
</evidence>
<dbReference type="RefSeq" id="WP_074321290.1">
    <property type="nucleotide sequence ID" value="NZ_CP017011.1"/>
</dbReference>
<dbReference type="EMBL" id="KX009061">
    <property type="protein sequence ID" value="ARO45030.1"/>
    <property type="molecule type" value="Genomic_DNA"/>
</dbReference>
<dbReference type="EMBL" id="KX009060">
    <property type="protein sequence ID" value="ARO44927.1"/>
    <property type="molecule type" value="Genomic_DNA"/>
</dbReference>
<dbReference type="AlphaFoldDB" id="A0A2P0QHN5"/>
<geneLocation type="plasmid" evidence="1">
    <name>pUR_RT594</name>
</geneLocation>
<geneLocation type="plasmid" evidence="3">
    <name>pUR_B4A</name>
</geneLocation>
<geneLocation type="plasmid" evidence="2">
    <name>pUR_RT652</name>
</geneLocation>
<reference evidence="2" key="1">
    <citation type="submission" date="2016-03" db="EMBL/GenBank/DDBJ databases">
        <title>The evolution of Pseudomonas syringae pv. actinidiae in New Zealand.</title>
        <authorList>
            <person name="Taiaroa G."/>
            <person name="Poulter R.T.M."/>
            <person name="Lamont I."/>
            <person name="Stockwell P."/>
            <person name="Butler M.I."/>
        </authorList>
    </citation>
    <scope>NUCLEOTIDE SEQUENCE</scope>
    <source>
        <strain evidence="3">B4A</strain>
        <strain evidence="1">RT594</strain>
        <strain evidence="2">RT652</strain>
        <plasmid evidence="3">pUR_B4A</plasmid>
        <plasmid evidence="1">pUR_RT594</plasmid>
        <plasmid evidence="2">pUR_RT652</plasmid>
    </source>
</reference>
<name>A0A2P0QHN5_PSESF</name>